<dbReference type="Gene3D" id="1.20.245.10">
    <property type="entry name" value="Lipoxygenase-1, Domain 5"/>
    <property type="match status" value="2"/>
</dbReference>
<proteinExistence type="predicted"/>
<keyword evidence="2" id="KW-0560">Oxidoreductase</keyword>
<reference evidence="4 5" key="1">
    <citation type="journal article" date="2020" name="ISME J.">
        <title>Comparative genomics reveals insights into cyanobacterial evolution and habitat adaptation.</title>
        <authorList>
            <person name="Chen M.Y."/>
            <person name="Teng W.K."/>
            <person name="Zhao L."/>
            <person name="Hu C.X."/>
            <person name="Zhou Y.K."/>
            <person name="Han B.P."/>
            <person name="Song L.R."/>
            <person name="Shu W.S."/>
        </authorList>
    </citation>
    <scope>NUCLEOTIDE SEQUENCE [LARGE SCALE GENOMIC DNA]</scope>
    <source>
        <strain evidence="4 5">FACHB-260</strain>
    </source>
</reference>
<dbReference type="InterPro" id="IPR036226">
    <property type="entry name" value="LipOase_C_sf"/>
</dbReference>
<evidence type="ECO:0000313" key="4">
    <source>
        <dbReference type="EMBL" id="MBD2346640.1"/>
    </source>
</evidence>
<name>A0ABR8CW36_9NOST</name>
<dbReference type="EMBL" id="JACJRF010000050">
    <property type="protein sequence ID" value="MBD2346640.1"/>
    <property type="molecule type" value="Genomic_DNA"/>
</dbReference>
<dbReference type="Pfam" id="PF00305">
    <property type="entry name" value="Lipoxygenase"/>
    <property type="match status" value="2"/>
</dbReference>
<organism evidence="4 5">
    <name type="scientific">Anabaena subtropica FACHB-260</name>
    <dbReference type="NCBI Taxonomy" id="2692884"/>
    <lineage>
        <taxon>Bacteria</taxon>
        <taxon>Bacillati</taxon>
        <taxon>Cyanobacteriota</taxon>
        <taxon>Cyanophyceae</taxon>
        <taxon>Nostocales</taxon>
        <taxon>Nostocaceae</taxon>
        <taxon>Anabaena</taxon>
    </lineage>
</organism>
<keyword evidence="1" id="KW-0479">Metal-binding</keyword>
<protein>
    <submittedName>
        <fullName evidence="4">Lipoxygenase</fullName>
    </submittedName>
</protein>
<dbReference type="InterPro" id="IPR013819">
    <property type="entry name" value="LipOase_C"/>
</dbReference>
<dbReference type="PANTHER" id="PTHR11771">
    <property type="entry name" value="LIPOXYGENASE"/>
    <property type="match status" value="1"/>
</dbReference>
<comment type="caution">
    <text evidence="4">The sequence shown here is derived from an EMBL/GenBank/DDBJ whole genome shotgun (WGS) entry which is preliminary data.</text>
</comment>
<dbReference type="PRINTS" id="PR00087">
    <property type="entry name" value="LIPOXYGENASE"/>
</dbReference>
<sequence>MVSQIINTEQQGHYRYNPIGLNQKGAARIFPYTGEDGALLYVLTKLREDALKQGKLSEPWSLLLKQFDQAIASIDKTWLDLSTLLVDWEVFQSGWFNLYLPPNEQFNPSYVRERREMGQRLSAAKKAAESTTGIEQQRALFYQSLESSAKANKYQFPYIPTRPVASVIHKRDGGLSDREFVRQRLAGQNPMVLRRVQPTDQALLQSWTIHSSTVNLIQSAGENRLFVADYPLFKDLKVTELQSGKYLGNPVAVFHRSEGGLEPILIELEKGRVVTPTQIGGGADDWTRAKLYVQSADATHHELFSHLSYTHLAMEVLAIATPRQLPSNHPFYQLLSPHLQFLLAINQRGNQILLQEGSAISSLMAPVREVSLGLMNKAYRERIFWDYALPNDIERRGIETKFLPEYPYRDDALLLWEAIAKYTSSYLQRHYLDDKAVLKDPYLQAWANELSTPLNTRPKSEFPQLPTWCPPEWAITSGLQPQELPPHPRIPGFTKITSLQQLIDIATIIIFTCGPQHAAVNFSQFDYFGYVPNAPFALYSRPDTPVSLPELLPPAEKELKQMELTFALSGISWGKLGSSELIQFANRGDRQILSQFQSELVEIETKIKIRNQKRLVNTGVDYPYLLPSRIPNSINI</sequence>
<dbReference type="Gene3D" id="3.10.450.60">
    <property type="match status" value="1"/>
</dbReference>
<dbReference type="InterPro" id="IPR000907">
    <property type="entry name" value="LipOase"/>
</dbReference>
<dbReference type="PROSITE" id="PS51393">
    <property type="entry name" value="LIPOXYGENASE_3"/>
    <property type="match status" value="1"/>
</dbReference>
<accession>A0ABR8CW36</accession>
<evidence type="ECO:0000313" key="5">
    <source>
        <dbReference type="Proteomes" id="UP000607281"/>
    </source>
</evidence>
<evidence type="ECO:0000256" key="1">
    <source>
        <dbReference type="ARBA" id="ARBA00022723"/>
    </source>
</evidence>
<feature type="domain" description="Lipoxygenase" evidence="3">
    <location>
        <begin position="177"/>
        <end position="636"/>
    </location>
</feature>
<evidence type="ECO:0000256" key="2">
    <source>
        <dbReference type="ARBA" id="ARBA00023002"/>
    </source>
</evidence>
<evidence type="ECO:0000259" key="3">
    <source>
        <dbReference type="PROSITE" id="PS51393"/>
    </source>
</evidence>
<dbReference type="SUPFAM" id="SSF48484">
    <property type="entry name" value="Lipoxigenase"/>
    <property type="match status" value="1"/>
</dbReference>
<gene>
    <name evidence="4" type="ORF">H6G18_21185</name>
</gene>
<keyword evidence="5" id="KW-1185">Reference proteome</keyword>
<dbReference type="Proteomes" id="UP000607281">
    <property type="component" value="Unassembled WGS sequence"/>
</dbReference>